<accession>A0A7J7H8K3</accession>
<dbReference type="Proteomes" id="UP000593564">
    <property type="component" value="Unassembled WGS sequence"/>
</dbReference>
<reference evidence="1 2" key="2">
    <citation type="submission" date="2020-07" db="EMBL/GenBank/DDBJ databases">
        <title>Genome assembly of wild tea tree DASZ reveals pedigree and selection history of tea varieties.</title>
        <authorList>
            <person name="Zhang W."/>
        </authorList>
    </citation>
    <scope>NUCLEOTIDE SEQUENCE [LARGE SCALE GENOMIC DNA]</scope>
    <source>
        <strain evidence="2">cv. G240</strain>
        <tissue evidence="1">Leaf</tissue>
    </source>
</reference>
<dbReference type="AlphaFoldDB" id="A0A7J7H8K3"/>
<gene>
    <name evidence="1" type="ORF">HYC85_011253</name>
</gene>
<sequence>MDSLYTPCIEHAKQWLSNSNHPIDSDPNVTCMHTSSQCVLVNLIRRCGNYASFQMPVHGSMVPVQVEGLDEQYQQGNSTLTCWIHKCEVIHYLHHEYAKAPLCAVGTSIGANILSELSKFYMT</sequence>
<protein>
    <submittedName>
        <fullName evidence="1">Uncharacterized protein</fullName>
    </submittedName>
</protein>
<name>A0A7J7H8K3_CAMSI</name>
<comment type="caution">
    <text evidence="1">The sequence shown here is derived from an EMBL/GenBank/DDBJ whole genome shotgun (WGS) entry which is preliminary data.</text>
</comment>
<reference evidence="2" key="1">
    <citation type="journal article" date="2020" name="Nat. Commun.">
        <title>Genome assembly of wild tea tree DASZ reveals pedigree and selection history of tea varieties.</title>
        <authorList>
            <person name="Zhang W."/>
            <person name="Zhang Y."/>
            <person name="Qiu H."/>
            <person name="Guo Y."/>
            <person name="Wan H."/>
            <person name="Zhang X."/>
            <person name="Scossa F."/>
            <person name="Alseekh S."/>
            <person name="Zhang Q."/>
            <person name="Wang P."/>
            <person name="Xu L."/>
            <person name="Schmidt M.H."/>
            <person name="Jia X."/>
            <person name="Li D."/>
            <person name="Zhu A."/>
            <person name="Guo F."/>
            <person name="Chen W."/>
            <person name="Ni D."/>
            <person name="Usadel B."/>
            <person name="Fernie A.R."/>
            <person name="Wen W."/>
        </authorList>
    </citation>
    <scope>NUCLEOTIDE SEQUENCE [LARGE SCALE GENOMIC DNA]</scope>
    <source>
        <strain evidence="2">cv. G240</strain>
    </source>
</reference>
<dbReference type="EMBL" id="JACBKZ010000005">
    <property type="protein sequence ID" value="KAF5949260.1"/>
    <property type="molecule type" value="Genomic_DNA"/>
</dbReference>
<evidence type="ECO:0000313" key="1">
    <source>
        <dbReference type="EMBL" id="KAF5949260.1"/>
    </source>
</evidence>
<proteinExistence type="predicted"/>
<keyword evidence="2" id="KW-1185">Reference proteome</keyword>
<organism evidence="1 2">
    <name type="scientific">Camellia sinensis</name>
    <name type="common">Tea plant</name>
    <name type="synonym">Thea sinensis</name>
    <dbReference type="NCBI Taxonomy" id="4442"/>
    <lineage>
        <taxon>Eukaryota</taxon>
        <taxon>Viridiplantae</taxon>
        <taxon>Streptophyta</taxon>
        <taxon>Embryophyta</taxon>
        <taxon>Tracheophyta</taxon>
        <taxon>Spermatophyta</taxon>
        <taxon>Magnoliopsida</taxon>
        <taxon>eudicotyledons</taxon>
        <taxon>Gunneridae</taxon>
        <taxon>Pentapetalae</taxon>
        <taxon>asterids</taxon>
        <taxon>Ericales</taxon>
        <taxon>Theaceae</taxon>
        <taxon>Camellia</taxon>
    </lineage>
</organism>
<evidence type="ECO:0000313" key="2">
    <source>
        <dbReference type="Proteomes" id="UP000593564"/>
    </source>
</evidence>